<dbReference type="Pfam" id="PF00512">
    <property type="entry name" value="HisKA"/>
    <property type="match status" value="1"/>
</dbReference>
<evidence type="ECO:0000256" key="2">
    <source>
        <dbReference type="ARBA" id="ARBA00012438"/>
    </source>
</evidence>
<dbReference type="InterPro" id="IPR036890">
    <property type="entry name" value="HATPase_C_sf"/>
</dbReference>
<feature type="domain" description="Histidine kinase" evidence="8">
    <location>
        <begin position="415"/>
        <end position="645"/>
    </location>
</feature>
<evidence type="ECO:0000256" key="4">
    <source>
        <dbReference type="ARBA" id="ARBA00022679"/>
    </source>
</evidence>
<dbReference type="Proteomes" id="UP000597444">
    <property type="component" value="Unassembled WGS sequence"/>
</dbReference>
<dbReference type="PANTHER" id="PTHR43547">
    <property type="entry name" value="TWO-COMPONENT HISTIDINE KINASE"/>
    <property type="match status" value="1"/>
</dbReference>
<dbReference type="SMART" id="SM00387">
    <property type="entry name" value="HATPase_c"/>
    <property type="match status" value="1"/>
</dbReference>
<evidence type="ECO:0000259" key="10">
    <source>
        <dbReference type="PROSITE" id="PS50113"/>
    </source>
</evidence>
<keyword evidence="3" id="KW-0597">Phosphoprotein</keyword>
<dbReference type="SMART" id="SM00065">
    <property type="entry name" value="GAF"/>
    <property type="match status" value="1"/>
</dbReference>
<dbReference type="SUPFAM" id="SSF55785">
    <property type="entry name" value="PYP-like sensor domain (PAS domain)"/>
    <property type="match status" value="1"/>
</dbReference>
<evidence type="ECO:0000256" key="5">
    <source>
        <dbReference type="ARBA" id="ARBA00022777"/>
    </source>
</evidence>
<keyword evidence="6" id="KW-0902">Two-component regulatory system</keyword>
<evidence type="ECO:0000256" key="1">
    <source>
        <dbReference type="ARBA" id="ARBA00000085"/>
    </source>
</evidence>
<dbReference type="Pfam" id="PF02518">
    <property type="entry name" value="HATPase_c"/>
    <property type="match status" value="1"/>
</dbReference>
<dbReference type="AlphaFoldDB" id="A0A8J3ILN3"/>
<evidence type="ECO:0000256" key="6">
    <source>
        <dbReference type="ARBA" id="ARBA00023012"/>
    </source>
</evidence>
<dbReference type="SUPFAM" id="SSF47384">
    <property type="entry name" value="Homodimeric domain of signal transducing histidine kinase"/>
    <property type="match status" value="1"/>
</dbReference>
<evidence type="ECO:0000259" key="8">
    <source>
        <dbReference type="PROSITE" id="PS50109"/>
    </source>
</evidence>
<dbReference type="CDD" id="cd00075">
    <property type="entry name" value="HATPase"/>
    <property type="match status" value="1"/>
</dbReference>
<evidence type="ECO:0000256" key="7">
    <source>
        <dbReference type="SAM" id="Coils"/>
    </source>
</evidence>
<evidence type="ECO:0000259" key="9">
    <source>
        <dbReference type="PROSITE" id="PS50112"/>
    </source>
</evidence>
<dbReference type="PROSITE" id="PS50109">
    <property type="entry name" value="HIS_KIN"/>
    <property type="match status" value="1"/>
</dbReference>
<dbReference type="SUPFAM" id="SSF55781">
    <property type="entry name" value="GAF domain-like"/>
    <property type="match status" value="1"/>
</dbReference>
<dbReference type="RefSeq" id="WP_220205445.1">
    <property type="nucleotide sequence ID" value="NZ_BNJK01000001.1"/>
</dbReference>
<sequence length="650" mass="72202">MEGSVQTEQELLNELQALRSRVAELEEIAEAQHQKLISEQQLRLEVEATLRCVQTSEAASRQQVEQLQKRLADRPAAQTRDLETIFEALTDALCVYDSAGNIIRVNQAFRVLMGLDLSPSYSMQSMNECGACVQIADENGKPLSPERWPVKRILRGDVLEAKNSPDITISALDGRVLQVSAYGAPLHNEEGAIIGAVTIYRDVTERRRLERRSQDALRALLAMAEVLVKGVDHHAAEGVESHAPLNRIMRRLATLARRVLDCQRVGVVLVEVITDELHLIALSGASSDERKRWSSLLEGTRLSDHIHDARVLSDLSAGKLLRSHSRMQGLAFGARAGYFLLPMRIGTQLIGLLSLDYGGRIQHLTEAEVAIAKAVSRLMALVLEREHLLQERAEAHANELALLEANRRTDEFLSIASHELRTPLTTINGNIQLAKRRIRTLTRDDPQEEFDDRLALVMELLGRAERQVRVQNRLVSDLLDVSRIQSNRLELRCDVCNLASIVSECVEDQRAAHPTRVLSLTLPAHEIPILADPDRISQVVTNYLTNALKYSAAAMPVEVMLSEADGFAHVAVRDQGPGLLPAEHQQVWQRFYRVPGISVRSGSGVGLGLGLYICRTIVERHHGQVGVQSTHGQGSVFWFTLPITTNPLPL</sequence>
<feature type="domain" description="PAC" evidence="10">
    <location>
        <begin position="163"/>
        <end position="215"/>
    </location>
</feature>
<dbReference type="EC" id="2.7.13.3" evidence="2"/>
<protein>
    <recommendedName>
        <fullName evidence="2">histidine kinase</fullName>
        <ecNumber evidence="2">2.7.13.3</ecNumber>
    </recommendedName>
</protein>
<dbReference type="InterPro" id="IPR004358">
    <property type="entry name" value="Sig_transdc_His_kin-like_C"/>
</dbReference>
<dbReference type="Pfam" id="PF01590">
    <property type="entry name" value="GAF"/>
    <property type="match status" value="1"/>
</dbReference>
<dbReference type="Gene3D" id="3.30.565.10">
    <property type="entry name" value="Histidine kinase-like ATPase, C-terminal domain"/>
    <property type="match status" value="1"/>
</dbReference>
<dbReference type="InterPro" id="IPR000014">
    <property type="entry name" value="PAS"/>
</dbReference>
<dbReference type="InterPro" id="IPR003661">
    <property type="entry name" value="HisK_dim/P_dom"/>
</dbReference>
<evidence type="ECO:0000256" key="3">
    <source>
        <dbReference type="ARBA" id="ARBA00022553"/>
    </source>
</evidence>
<dbReference type="InterPro" id="IPR035965">
    <property type="entry name" value="PAS-like_dom_sf"/>
</dbReference>
<dbReference type="GO" id="GO:0000155">
    <property type="term" value="F:phosphorelay sensor kinase activity"/>
    <property type="evidence" value="ECO:0007669"/>
    <property type="project" value="InterPro"/>
</dbReference>
<dbReference type="Gene3D" id="3.30.450.20">
    <property type="entry name" value="PAS domain"/>
    <property type="match status" value="1"/>
</dbReference>
<dbReference type="SMART" id="SM00388">
    <property type="entry name" value="HisKA"/>
    <property type="match status" value="1"/>
</dbReference>
<keyword evidence="4" id="KW-0808">Transferase</keyword>
<comment type="catalytic activity">
    <reaction evidence="1">
        <text>ATP + protein L-histidine = ADP + protein N-phospho-L-histidine.</text>
        <dbReference type="EC" id="2.7.13.3"/>
    </reaction>
</comment>
<comment type="caution">
    <text evidence="11">The sequence shown here is derived from an EMBL/GenBank/DDBJ whole genome shotgun (WGS) entry which is preliminary data.</text>
</comment>
<feature type="domain" description="PAS" evidence="9">
    <location>
        <begin position="78"/>
        <end position="115"/>
    </location>
</feature>
<proteinExistence type="predicted"/>
<dbReference type="InterPro" id="IPR005467">
    <property type="entry name" value="His_kinase_dom"/>
</dbReference>
<dbReference type="Gene3D" id="1.10.287.130">
    <property type="match status" value="1"/>
</dbReference>
<dbReference type="InterPro" id="IPR000700">
    <property type="entry name" value="PAS-assoc_C"/>
</dbReference>
<organism evidence="11 12">
    <name type="scientific">Reticulibacter mediterranei</name>
    <dbReference type="NCBI Taxonomy" id="2778369"/>
    <lineage>
        <taxon>Bacteria</taxon>
        <taxon>Bacillati</taxon>
        <taxon>Chloroflexota</taxon>
        <taxon>Ktedonobacteria</taxon>
        <taxon>Ktedonobacterales</taxon>
        <taxon>Reticulibacteraceae</taxon>
        <taxon>Reticulibacter</taxon>
    </lineage>
</organism>
<feature type="coiled-coil region" evidence="7">
    <location>
        <begin position="8"/>
        <end position="35"/>
    </location>
</feature>
<dbReference type="PRINTS" id="PR00344">
    <property type="entry name" value="BCTRLSENSOR"/>
</dbReference>
<dbReference type="Gene3D" id="3.30.450.40">
    <property type="match status" value="1"/>
</dbReference>
<dbReference type="InterPro" id="IPR036097">
    <property type="entry name" value="HisK_dim/P_sf"/>
</dbReference>
<dbReference type="InterPro" id="IPR029016">
    <property type="entry name" value="GAF-like_dom_sf"/>
</dbReference>
<dbReference type="InterPro" id="IPR003018">
    <property type="entry name" value="GAF"/>
</dbReference>
<keyword evidence="12" id="KW-1185">Reference proteome</keyword>
<evidence type="ECO:0000313" key="11">
    <source>
        <dbReference type="EMBL" id="GHO94730.1"/>
    </source>
</evidence>
<dbReference type="SUPFAM" id="SSF55874">
    <property type="entry name" value="ATPase domain of HSP90 chaperone/DNA topoisomerase II/histidine kinase"/>
    <property type="match status" value="1"/>
</dbReference>
<keyword evidence="5 11" id="KW-0418">Kinase</keyword>
<dbReference type="CDD" id="cd00082">
    <property type="entry name" value="HisKA"/>
    <property type="match status" value="1"/>
</dbReference>
<dbReference type="InterPro" id="IPR003594">
    <property type="entry name" value="HATPase_dom"/>
</dbReference>
<dbReference type="PROSITE" id="PS50112">
    <property type="entry name" value="PAS"/>
    <property type="match status" value="1"/>
</dbReference>
<dbReference type="EMBL" id="BNJK01000001">
    <property type="protein sequence ID" value="GHO94730.1"/>
    <property type="molecule type" value="Genomic_DNA"/>
</dbReference>
<accession>A0A8J3ILN3</accession>
<evidence type="ECO:0000313" key="12">
    <source>
        <dbReference type="Proteomes" id="UP000597444"/>
    </source>
</evidence>
<dbReference type="PANTHER" id="PTHR43547:SF2">
    <property type="entry name" value="HYBRID SIGNAL TRANSDUCTION HISTIDINE KINASE C"/>
    <property type="match status" value="1"/>
</dbReference>
<dbReference type="FunFam" id="3.30.565.10:FF:000006">
    <property type="entry name" value="Sensor histidine kinase WalK"/>
    <property type="match status" value="1"/>
</dbReference>
<reference evidence="11" key="1">
    <citation type="submission" date="2020-10" db="EMBL/GenBank/DDBJ databases">
        <title>Taxonomic study of unclassified bacteria belonging to the class Ktedonobacteria.</title>
        <authorList>
            <person name="Yabe S."/>
            <person name="Wang C.M."/>
            <person name="Zheng Y."/>
            <person name="Sakai Y."/>
            <person name="Cavaletti L."/>
            <person name="Monciardini P."/>
            <person name="Donadio S."/>
        </authorList>
    </citation>
    <scope>NUCLEOTIDE SEQUENCE</scope>
    <source>
        <strain evidence="11">ID150040</strain>
    </source>
</reference>
<keyword evidence="7" id="KW-0175">Coiled coil</keyword>
<dbReference type="PROSITE" id="PS50113">
    <property type="entry name" value="PAC"/>
    <property type="match status" value="1"/>
</dbReference>
<gene>
    <name evidence="11" type="ORF">KSF_047780</name>
</gene>
<name>A0A8J3ILN3_9CHLR</name>
<dbReference type="Pfam" id="PF13188">
    <property type="entry name" value="PAS_8"/>
    <property type="match status" value="1"/>
</dbReference>